<dbReference type="Proteomes" id="UP001149074">
    <property type="component" value="Unassembled WGS sequence"/>
</dbReference>
<name>A0A9W9EZ42_9EURO</name>
<gene>
    <name evidence="1" type="ORF">N7532_009363</name>
</gene>
<reference evidence="1" key="2">
    <citation type="journal article" date="2023" name="IMA Fungus">
        <title>Comparative genomic study of the Penicillium genus elucidates a diverse pangenome and 15 lateral gene transfer events.</title>
        <authorList>
            <person name="Petersen C."/>
            <person name="Sorensen T."/>
            <person name="Nielsen M.R."/>
            <person name="Sondergaard T.E."/>
            <person name="Sorensen J.L."/>
            <person name="Fitzpatrick D.A."/>
            <person name="Frisvad J.C."/>
            <person name="Nielsen K.L."/>
        </authorList>
    </citation>
    <scope>NUCLEOTIDE SEQUENCE</scope>
    <source>
        <strain evidence="1">IBT 30761</strain>
    </source>
</reference>
<evidence type="ECO:0000313" key="1">
    <source>
        <dbReference type="EMBL" id="KAJ5090679.1"/>
    </source>
</evidence>
<dbReference type="OrthoDB" id="5376804at2759"/>
<sequence>MPRDNVTYWRLWDREGNAYNFNASCQITQPLGNAAITNPEFTIDHANGSEHYRSVEFDRDITWHVYSGFKPRASSDLRLHEDIDNSKFTGVTNPLIIFGHAKIGYDPSFFDSPDPTKGVSNQEINRDVTTVETSNIDYGNEFWNECHVLEANIQFPKSAFGTWHEFHVIPVEFASYGINAMPLPQDLLVGSSSFGCLEKNGRKELFQLRSTPGDPSTQRVASIGLGHVMTNIVNSSNMVALQKDGEDVNGTAYAIEVYVGATEQLQVGCKKRQQANMFNFGVSREKKNLRLEREGADAEAS</sequence>
<dbReference type="GeneID" id="81360833"/>
<reference evidence="1" key="1">
    <citation type="submission" date="2022-11" db="EMBL/GenBank/DDBJ databases">
        <authorList>
            <person name="Petersen C."/>
        </authorList>
    </citation>
    <scope>NUCLEOTIDE SEQUENCE</scope>
    <source>
        <strain evidence="1">IBT 30761</strain>
    </source>
</reference>
<proteinExistence type="predicted"/>
<evidence type="ECO:0000313" key="2">
    <source>
        <dbReference type="Proteomes" id="UP001149074"/>
    </source>
</evidence>
<dbReference type="EMBL" id="JAPQKI010000009">
    <property type="protein sequence ID" value="KAJ5090679.1"/>
    <property type="molecule type" value="Genomic_DNA"/>
</dbReference>
<accession>A0A9W9EZ42</accession>
<dbReference type="RefSeq" id="XP_056472660.1">
    <property type="nucleotide sequence ID" value="XM_056621854.1"/>
</dbReference>
<protein>
    <submittedName>
        <fullName evidence="1">Uncharacterized protein</fullName>
    </submittedName>
</protein>
<organism evidence="1 2">
    <name type="scientific">Penicillium argentinense</name>
    <dbReference type="NCBI Taxonomy" id="1131581"/>
    <lineage>
        <taxon>Eukaryota</taxon>
        <taxon>Fungi</taxon>
        <taxon>Dikarya</taxon>
        <taxon>Ascomycota</taxon>
        <taxon>Pezizomycotina</taxon>
        <taxon>Eurotiomycetes</taxon>
        <taxon>Eurotiomycetidae</taxon>
        <taxon>Eurotiales</taxon>
        <taxon>Aspergillaceae</taxon>
        <taxon>Penicillium</taxon>
    </lineage>
</organism>
<comment type="caution">
    <text evidence="1">The sequence shown here is derived from an EMBL/GenBank/DDBJ whole genome shotgun (WGS) entry which is preliminary data.</text>
</comment>
<keyword evidence="2" id="KW-1185">Reference proteome</keyword>
<dbReference type="AlphaFoldDB" id="A0A9W9EZ42"/>